<dbReference type="PRINTS" id="PR00598">
    <property type="entry name" value="HTHMARR"/>
</dbReference>
<dbReference type="PANTHER" id="PTHR33164:SF89">
    <property type="entry name" value="MARR FAMILY REGULATORY PROTEIN"/>
    <property type="match status" value="1"/>
</dbReference>
<proteinExistence type="predicted"/>
<dbReference type="Gene3D" id="1.10.10.10">
    <property type="entry name" value="Winged helix-like DNA-binding domain superfamily/Winged helix DNA-binding domain"/>
    <property type="match status" value="1"/>
</dbReference>
<dbReference type="GO" id="GO:0003700">
    <property type="term" value="F:DNA-binding transcription factor activity"/>
    <property type="evidence" value="ECO:0007669"/>
    <property type="project" value="InterPro"/>
</dbReference>
<dbReference type="InterPro" id="IPR000835">
    <property type="entry name" value="HTH_MarR-typ"/>
</dbReference>
<name>A0A266Q2Z1_9GAMM</name>
<dbReference type="Pfam" id="PF01047">
    <property type="entry name" value="MarR"/>
    <property type="match status" value="1"/>
</dbReference>
<dbReference type="EMBL" id="NHNI01000004">
    <property type="protein sequence ID" value="OZY83751.1"/>
    <property type="molecule type" value="Genomic_DNA"/>
</dbReference>
<dbReference type="InterPro" id="IPR036390">
    <property type="entry name" value="WH_DNA-bd_sf"/>
</dbReference>
<dbReference type="SMART" id="SM00347">
    <property type="entry name" value="HTH_MARR"/>
    <property type="match status" value="1"/>
</dbReference>
<dbReference type="AlphaFoldDB" id="A0A266Q2Z1"/>
<dbReference type="PANTHER" id="PTHR33164">
    <property type="entry name" value="TRANSCRIPTIONAL REGULATOR, MARR FAMILY"/>
    <property type="match status" value="1"/>
</dbReference>
<dbReference type="GO" id="GO:0006950">
    <property type="term" value="P:response to stress"/>
    <property type="evidence" value="ECO:0007669"/>
    <property type="project" value="TreeGrafter"/>
</dbReference>
<evidence type="ECO:0000313" key="3">
    <source>
        <dbReference type="Proteomes" id="UP000216101"/>
    </source>
</evidence>
<dbReference type="InterPro" id="IPR036388">
    <property type="entry name" value="WH-like_DNA-bd_sf"/>
</dbReference>
<feature type="domain" description="HTH marR-type" evidence="1">
    <location>
        <begin position="4"/>
        <end position="136"/>
    </location>
</feature>
<gene>
    <name evidence="2" type="ORF">CBP51_19865</name>
</gene>
<sequence>MNQIDQVLTSLRRVIRAIDLHSRQLVKTASVTGPQLRLLQLIRSQQGGTVKELADAMSLSQATVTSIMDRLESRNLIARVRSQTDKRKIHPQLTASGNALLDTAPTPLQDSFVRKFDQLHTWEQHMIIASLQRVAEMMDAEEIDASPFLDIGSLDRAEASETSAGKTDDHKG</sequence>
<reference evidence="3" key="1">
    <citation type="submission" date="2017-05" db="EMBL/GenBank/DDBJ databases">
        <authorList>
            <person name="Barney B.M."/>
        </authorList>
    </citation>
    <scope>NUCLEOTIDE SEQUENCE [LARGE SCALE GENOMIC DNA]</scope>
    <source>
        <strain evidence="3">PSBB022</strain>
    </source>
</reference>
<protein>
    <submittedName>
        <fullName evidence="2">MarR family transcriptional regulator</fullName>
    </submittedName>
</protein>
<comment type="caution">
    <text evidence="2">The sequence shown here is derived from an EMBL/GenBank/DDBJ whole genome shotgun (WGS) entry which is preliminary data.</text>
</comment>
<evidence type="ECO:0000259" key="1">
    <source>
        <dbReference type="PROSITE" id="PS50995"/>
    </source>
</evidence>
<dbReference type="SUPFAM" id="SSF46785">
    <property type="entry name" value="Winged helix' DNA-binding domain"/>
    <property type="match status" value="1"/>
</dbReference>
<dbReference type="InterPro" id="IPR039422">
    <property type="entry name" value="MarR/SlyA-like"/>
</dbReference>
<accession>A0A266Q2Z1</accession>
<dbReference type="Proteomes" id="UP000216101">
    <property type="component" value="Unassembled WGS sequence"/>
</dbReference>
<evidence type="ECO:0000313" key="2">
    <source>
        <dbReference type="EMBL" id="OZY83751.1"/>
    </source>
</evidence>
<keyword evidence="3" id="KW-1185">Reference proteome</keyword>
<organism evidence="2 3">
    <name type="scientific">Cellvibrio mixtus</name>
    <dbReference type="NCBI Taxonomy" id="39650"/>
    <lineage>
        <taxon>Bacteria</taxon>
        <taxon>Pseudomonadati</taxon>
        <taxon>Pseudomonadota</taxon>
        <taxon>Gammaproteobacteria</taxon>
        <taxon>Cellvibrionales</taxon>
        <taxon>Cellvibrionaceae</taxon>
        <taxon>Cellvibrio</taxon>
    </lineage>
</organism>
<dbReference type="PROSITE" id="PS50995">
    <property type="entry name" value="HTH_MARR_2"/>
    <property type="match status" value="1"/>
</dbReference>
<dbReference type="RefSeq" id="WP_094986364.1">
    <property type="nucleotide sequence ID" value="NZ_NHNI01000004.1"/>
</dbReference>